<comment type="function">
    <text evidence="7">Catalyzes the transfer of the enolpyruvyl moiety of phosphoenolpyruvate (PEP) to the 5-hydroxyl of shikimate-3-phosphate (S3P) to produce enolpyruvyl shikimate-3-phosphate and inorganic phosphate.</text>
</comment>
<evidence type="ECO:0000256" key="4">
    <source>
        <dbReference type="ARBA" id="ARBA00022679"/>
    </source>
</evidence>
<dbReference type="Gene3D" id="3.65.10.10">
    <property type="entry name" value="Enolpyruvate transferase domain"/>
    <property type="match status" value="2"/>
</dbReference>
<dbReference type="InterPro" id="IPR013792">
    <property type="entry name" value="RNA3'P_cycl/enolpyr_Trfase_a/b"/>
</dbReference>
<keyword evidence="7" id="KW-0963">Cytoplasm</keyword>
<dbReference type="HAMAP" id="MF_00210">
    <property type="entry name" value="EPSP_synth"/>
    <property type="match status" value="1"/>
</dbReference>
<dbReference type="PANTHER" id="PTHR21090:SF5">
    <property type="entry name" value="PENTAFUNCTIONAL AROM POLYPEPTIDE"/>
    <property type="match status" value="1"/>
</dbReference>
<comment type="catalytic activity">
    <reaction evidence="6">
        <text>3-phosphoshikimate + phosphoenolpyruvate = 5-O-(1-carboxyvinyl)-3-phosphoshikimate + phosphate</text>
        <dbReference type="Rhea" id="RHEA:21256"/>
        <dbReference type="ChEBI" id="CHEBI:43474"/>
        <dbReference type="ChEBI" id="CHEBI:57701"/>
        <dbReference type="ChEBI" id="CHEBI:58702"/>
        <dbReference type="ChEBI" id="CHEBI:145989"/>
        <dbReference type="EC" id="2.5.1.19"/>
    </reaction>
    <physiologicalReaction direction="left-to-right" evidence="6">
        <dbReference type="Rhea" id="RHEA:21257"/>
    </physiologicalReaction>
</comment>
<comment type="caution">
    <text evidence="7">Lacks conserved residue(s) required for the propagation of feature annotation.</text>
</comment>
<proteinExistence type="inferred from homology"/>
<dbReference type="UniPathway" id="UPA00053">
    <property type="reaction ID" value="UER00089"/>
</dbReference>
<evidence type="ECO:0000313" key="9">
    <source>
        <dbReference type="EMBL" id="SDP54283.1"/>
    </source>
</evidence>
<feature type="active site" description="Proton acceptor" evidence="7">
    <location>
        <position position="308"/>
    </location>
</feature>
<dbReference type="OrthoDB" id="9809920at2"/>
<evidence type="ECO:0000256" key="7">
    <source>
        <dbReference type="HAMAP-Rule" id="MF_00210"/>
    </source>
</evidence>
<keyword evidence="5 7" id="KW-0057">Aromatic amino acid biosynthesis</keyword>
<dbReference type="PROSITE" id="PS00885">
    <property type="entry name" value="EPSP_SYNTHASE_2"/>
    <property type="match status" value="1"/>
</dbReference>
<dbReference type="EMBL" id="FNJM01000007">
    <property type="protein sequence ID" value="SDP54283.1"/>
    <property type="molecule type" value="Genomic_DNA"/>
</dbReference>
<feature type="binding site" evidence="7">
    <location>
        <position position="167"/>
    </location>
    <ligand>
        <name>phosphoenolpyruvate</name>
        <dbReference type="ChEBI" id="CHEBI:58702"/>
    </ligand>
</feature>
<feature type="binding site" evidence="7">
    <location>
        <position position="167"/>
    </location>
    <ligand>
        <name>3-phosphoshikimate</name>
        <dbReference type="ChEBI" id="CHEBI:145989"/>
    </ligand>
</feature>
<evidence type="ECO:0000256" key="5">
    <source>
        <dbReference type="ARBA" id="ARBA00023141"/>
    </source>
</evidence>
<dbReference type="STRING" id="94869.SAMN04488529_10788"/>
<sequence>MGSLKIDSSKLKGEVKIPPSKSMAHRAVICASLSRGVSILENIDYSEDIIATIEGMKTLGAVITKYDDYIEVQGIFNEENKRESLRTINCNESGSTLRFLVPISLLFNGMTRFIGKGNLGKRPLKTYYDIFEKQKINYKAEEGKLNLLVDGRLKSGDFEVEGNISSQFITGLMVTLPLLNGDSKILIKTEMESKGYIDLTIEAMKDFGIEIINNNYKEFIIKGNQSYKPRNYRVEGDYSQAAFFLAADALGSEVILKDLELNSLQGDRLVIEILEKMNVEITATKEGIIGNAKSALKATVIDGSQCPDIIPVLAVVSALSKGTTKIINSSRLRIKECDRLKAITTELIKLGANIKETEDGLIIEGKEDFLGGVEVWSWNDHRIAMSLAIAATRCKNPIIINDFECVSKSYPNFFEDYKNLGGGVNEWSLGK</sequence>
<dbReference type="InterPro" id="IPR023193">
    <property type="entry name" value="EPSP_synthase_CS"/>
</dbReference>
<dbReference type="GO" id="GO:0005737">
    <property type="term" value="C:cytoplasm"/>
    <property type="evidence" value="ECO:0007669"/>
    <property type="project" value="UniProtKB-SubCell"/>
</dbReference>
<dbReference type="InterPro" id="IPR036968">
    <property type="entry name" value="Enolpyruvate_Tfrase_sf"/>
</dbReference>
<dbReference type="Pfam" id="PF00275">
    <property type="entry name" value="EPSP_synthase"/>
    <property type="match status" value="1"/>
</dbReference>
<dbReference type="InterPro" id="IPR006264">
    <property type="entry name" value="EPSP_synthase"/>
</dbReference>
<evidence type="ECO:0000259" key="8">
    <source>
        <dbReference type="Pfam" id="PF00275"/>
    </source>
</evidence>
<keyword evidence="3 7" id="KW-0028">Amino-acid biosynthesis</keyword>
<keyword evidence="4 7" id="KW-0808">Transferase</keyword>
<feature type="binding site" evidence="7">
    <location>
        <position position="122"/>
    </location>
    <ligand>
        <name>phosphoenolpyruvate</name>
        <dbReference type="ChEBI" id="CHEBI:58702"/>
    </ligand>
</feature>
<dbReference type="CDD" id="cd01556">
    <property type="entry name" value="EPSP_synthase"/>
    <property type="match status" value="1"/>
</dbReference>
<dbReference type="GO" id="GO:0009423">
    <property type="term" value="P:chorismate biosynthetic process"/>
    <property type="evidence" value="ECO:0007669"/>
    <property type="project" value="UniProtKB-UniRule"/>
</dbReference>
<feature type="binding site" evidence="7">
    <location>
        <position position="339"/>
    </location>
    <ligand>
        <name>phosphoenolpyruvate</name>
        <dbReference type="ChEBI" id="CHEBI:58702"/>
    </ligand>
</feature>
<feature type="binding site" evidence="7">
    <location>
        <position position="21"/>
    </location>
    <ligand>
        <name>phosphoenolpyruvate</name>
        <dbReference type="ChEBI" id="CHEBI:58702"/>
    </ligand>
</feature>
<comment type="pathway">
    <text evidence="1 7">Metabolic intermediate biosynthesis; chorismate biosynthesis; chorismate from D-erythrose 4-phosphate and phosphoenolpyruvate: step 6/7.</text>
</comment>
<keyword evidence="10" id="KW-1185">Reference proteome</keyword>
<feature type="binding site" evidence="7">
    <location>
        <position position="94"/>
    </location>
    <ligand>
        <name>phosphoenolpyruvate</name>
        <dbReference type="ChEBI" id="CHEBI:58702"/>
    </ligand>
</feature>
<comment type="subunit">
    <text evidence="7">Monomer.</text>
</comment>
<gene>
    <name evidence="7" type="primary">aroA</name>
    <name evidence="9" type="ORF">SAMN04488529_10788</name>
</gene>
<protein>
    <recommendedName>
        <fullName evidence="7">3-phosphoshikimate 1-carboxyvinyltransferase</fullName>
        <ecNumber evidence="7">2.5.1.19</ecNumber>
    </recommendedName>
    <alternativeName>
        <fullName evidence="7">5-enolpyruvylshikimate-3-phosphate synthase</fullName>
        <shortName evidence="7">EPSP synthase</shortName>
        <shortName evidence="7">EPSPS</shortName>
    </alternativeName>
</protein>
<evidence type="ECO:0000313" key="10">
    <source>
        <dbReference type="Proteomes" id="UP000198597"/>
    </source>
</evidence>
<evidence type="ECO:0000256" key="2">
    <source>
        <dbReference type="ARBA" id="ARBA00009948"/>
    </source>
</evidence>
<dbReference type="PIRSF" id="PIRSF000505">
    <property type="entry name" value="EPSPS"/>
    <property type="match status" value="1"/>
</dbReference>
<feature type="binding site" evidence="7">
    <location>
        <position position="308"/>
    </location>
    <ligand>
        <name>3-phosphoshikimate</name>
        <dbReference type="ChEBI" id="CHEBI:145989"/>
    </ligand>
</feature>
<feature type="binding site" evidence="7">
    <location>
        <position position="335"/>
    </location>
    <ligand>
        <name>3-phosphoshikimate</name>
        <dbReference type="ChEBI" id="CHEBI:145989"/>
    </ligand>
</feature>
<organism evidence="9 10">
    <name type="scientific">Clostridium gasigenes</name>
    <dbReference type="NCBI Taxonomy" id="94869"/>
    <lineage>
        <taxon>Bacteria</taxon>
        <taxon>Bacillati</taxon>
        <taxon>Bacillota</taxon>
        <taxon>Clostridia</taxon>
        <taxon>Eubacteriales</taxon>
        <taxon>Clostridiaceae</taxon>
        <taxon>Clostridium</taxon>
    </lineage>
</organism>
<evidence type="ECO:0000256" key="3">
    <source>
        <dbReference type="ARBA" id="ARBA00022605"/>
    </source>
</evidence>
<dbReference type="RefSeq" id="WP_089970335.1">
    <property type="nucleotide sequence ID" value="NZ_FNJM01000007.1"/>
</dbReference>
<dbReference type="AlphaFoldDB" id="A0A1H0TJS3"/>
<comment type="subcellular location">
    <subcellularLocation>
        <location evidence="7">Cytoplasm</location>
    </subcellularLocation>
</comment>
<feature type="binding site" evidence="7">
    <location>
        <position position="165"/>
    </location>
    <ligand>
        <name>3-phosphoshikimate</name>
        <dbReference type="ChEBI" id="CHEBI:145989"/>
    </ligand>
</feature>
<feature type="binding site" evidence="7">
    <location>
        <position position="193"/>
    </location>
    <ligand>
        <name>3-phosphoshikimate</name>
        <dbReference type="ChEBI" id="CHEBI:145989"/>
    </ligand>
</feature>
<accession>A0A1H0TJS3</accession>
<evidence type="ECO:0000256" key="1">
    <source>
        <dbReference type="ARBA" id="ARBA00004811"/>
    </source>
</evidence>
<feature type="domain" description="Enolpyruvate transferase" evidence="8">
    <location>
        <begin position="8"/>
        <end position="415"/>
    </location>
</feature>
<dbReference type="EC" id="2.5.1.19" evidence="7"/>
<evidence type="ECO:0000256" key="6">
    <source>
        <dbReference type="ARBA" id="ARBA00044633"/>
    </source>
</evidence>
<feature type="binding site" evidence="7">
    <location>
        <position position="382"/>
    </location>
    <ligand>
        <name>phosphoenolpyruvate</name>
        <dbReference type="ChEBI" id="CHEBI:58702"/>
    </ligand>
</feature>
<dbReference type="GO" id="GO:0003866">
    <property type="term" value="F:3-phosphoshikimate 1-carboxyvinyltransferase activity"/>
    <property type="evidence" value="ECO:0007669"/>
    <property type="project" value="UniProtKB-UniRule"/>
</dbReference>
<feature type="binding site" evidence="7">
    <location>
        <position position="21"/>
    </location>
    <ligand>
        <name>3-phosphoshikimate</name>
        <dbReference type="ChEBI" id="CHEBI:145989"/>
    </ligand>
</feature>
<dbReference type="SUPFAM" id="SSF55205">
    <property type="entry name" value="EPT/RTPC-like"/>
    <property type="match status" value="1"/>
</dbReference>
<feature type="binding site" evidence="7">
    <location>
        <position position="22"/>
    </location>
    <ligand>
        <name>3-phosphoshikimate</name>
        <dbReference type="ChEBI" id="CHEBI:145989"/>
    </ligand>
</feature>
<feature type="binding site" evidence="7">
    <location>
        <position position="166"/>
    </location>
    <ligand>
        <name>3-phosphoshikimate</name>
        <dbReference type="ChEBI" id="CHEBI:145989"/>
    </ligand>
</feature>
<dbReference type="GO" id="GO:0008652">
    <property type="term" value="P:amino acid biosynthetic process"/>
    <property type="evidence" value="ECO:0007669"/>
    <property type="project" value="UniProtKB-KW"/>
</dbReference>
<name>A0A1H0TJS3_9CLOT</name>
<dbReference type="PANTHER" id="PTHR21090">
    <property type="entry name" value="AROM/DEHYDROQUINATE SYNTHASE"/>
    <property type="match status" value="1"/>
</dbReference>
<dbReference type="Proteomes" id="UP000198597">
    <property type="component" value="Unassembled WGS sequence"/>
</dbReference>
<reference evidence="9 10" key="1">
    <citation type="submission" date="2016-10" db="EMBL/GenBank/DDBJ databases">
        <authorList>
            <person name="de Groot N.N."/>
        </authorList>
    </citation>
    <scope>NUCLEOTIDE SEQUENCE [LARGE SCALE GENOMIC DNA]</scope>
    <source>
        <strain evidence="9 10">DSM 12272</strain>
    </source>
</reference>
<feature type="binding site" evidence="7">
    <location>
        <position position="26"/>
    </location>
    <ligand>
        <name>3-phosphoshikimate</name>
        <dbReference type="ChEBI" id="CHEBI:145989"/>
    </ligand>
</feature>
<feature type="binding site" evidence="7">
    <location>
        <position position="408"/>
    </location>
    <ligand>
        <name>phosphoenolpyruvate</name>
        <dbReference type="ChEBI" id="CHEBI:58702"/>
    </ligand>
</feature>
<dbReference type="GO" id="GO:0009073">
    <property type="term" value="P:aromatic amino acid family biosynthetic process"/>
    <property type="evidence" value="ECO:0007669"/>
    <property type="project" value="UniProtKB-KW"/>
</dbReference>
<dbReference type="NCBIfam" id="TIGR01356">
    <property type="entry name" value="aroA"/>
    <property type="match status" value="1"/>
</dbReference>
<dbReference type="InterPro" id="IPR001986">
    <property type="entry name" value="Enolpyruvate_Tfrase_dom"/>
</dbReference>
<comment type="similarity">
    <text evidence="2 7">Belongs to the EPSP synthase family.</text>
</comment>